<dbReference type="SUPFAM" id="SSF51658">
    <property type="entry name" value="Xylose isomerase-like"/>
    <property type="match status" value="1"/>
</dbReference>
<dbReference type="Gene3D" id="3.20.20.150">
    <property type="entry name" value="Divalent-metal-dependent TIM barrel enzymes"/>
    <property type="match status" value="1"/>
</dbReference>
<organism evidence="2 3">
    <name type="scientific">Bacteroides eggerthii</name>
    <dbReference type="NCBI Taxonomy" id="28111"/>
    <lineage>
        <taxon>Bacteria</taxon>
        <taxon>Pseudomonadati</taxon>
        <taxon>Bacteroidota</taxon>
        <taxon>Bacteroidia</taxon>
        <taxon>Bacteroidales</taxon>
        <taxon>Bacteroidaceae</taxon>
        <taxon>Bacteroides</taxon>
    </lineage>
</organism>
<proteinExistence type="predicted"/>
<sequence>MRNVFDRHITCAFLYSITRYGYPPDAEHMVTYVHEMADLGFQSIELEGIGEAHLKTVYKHRKEIKQALEDRGLALPVFCTVLPGIASPQGEIAQKSLDLFKTGCELGAYFGARGVLDNGPLVPYEFPADMPIHRHYSPDVLRNVRLPQRLSWKVYWDNLLSRMDTACKFAADYGLNYYMHPCVGSLTDTTNGYLLLKEELGWENLKFNFDTSNLYYMHENLSLGLLKLGKDLDYIHISDSYGQRIEHQAAGNGTIDWDLFFGTLKQIGFSGELSIDVGGDESHVADIDGAYLQTARFLEEKIAAYEIY</sequence>
<evidence type="ECO:0000313" key="2">
    <source>
        <dbReference type="EMBL" id="SUV28635.1"/>
    </source>
</evidence>
<evidence type="ECO:0000313" key="3">
    <source>
        <dbReference type="Proteomes" id="UP000254424"/>
    </source>
</evidence>
<dbReference type="PANTHER" id="PTHR12110">
    <property type="entry name" value="HYDROXYPYRUVATE ISOMERASE"/>
    <property type="match status" value="1"/>
</dbReference>
<name>A0A380YIE1_9BACE</name>
<dbReference type="OrthoDB" id="9801960at2"/>
<accession>A0A380YIE1</accession>
<reference evidence="2 3" key="1">
    <citation type="submission" date="2018-06" db="EMBL/GenBank/DDBJ databases">
        <authorList>
            <consortium name="Pathogen Informatics"/>
            <person name="Doyle S."/>
        </authorList>
    </citation>
    <scope>NUCLEOTIDE SEQUENCE [LARGE SCALE GENOMIC DNA]</scope>
    <source>
        <strain evidence="2 3">NCTC11155</strain>
    </source>
</reference>
<keyword evidence="2" id="KW-0670">Pyruvate</keyword>
<dbReference type="GO" id="GO:0016853">
    <property type="term" value="F:isomerase activity"/>
    <property type="evidence" value="ECO:0007669"/>
    <property type="project" value="UniProtKB-KW"/>
</dbReference>
<evidence type="ECO:0000259" key="1">
    <source>
        <dbReference type="Pfam" id="PF01261"/>
    </source>
</evidence>
<gene>
    <name evidence="2" type="ORF">NCTC11155_00586</name>
</gene>
<dbReference type="Proteomes" id="UP000254424">
    <property type="component" value="Unassembled WGS sequence"/>
</dbReference>
<dbReference type="Pfam" id="PF01261">
    <property type="entry name" value="AP_endonuc_2"/>
    <property type="match status" value="1"/>
</dbReference>
<dbReference type="AlphaFoldDB" id="A0A380YIE1"/>
<dbReference type="InterPro" id="IPR036237">
    <property type="entry name" value="Xyl_isomerase-like_sf"/>
</dbReference>
<feature type="domain" description="Xylose isomerase-like TIM barrel" evidence="1">
    <location>
        <begin position="35"/>
        <end position="300"/>
    </location>
</feature>
<dbReference type="EMBL" id="UFSX01000001">
    <property type="protein sequence ID" value="SUV28635.1"/>
    <property type="molecule type" value="Genomic_DNA"/>
</dbReference>
<dbReference type="InterPro" id="IPR013022">
    <property type="entry name" value="Xyl_isomerase-like_TIM-brl"/>
</dbReference>
<dbReference type="InterPro" id="IPR050312">
    <property type="entry name" value="IolE/XylAMocC-like"/>
</dbReference>
<dbReference type="STRING" id="483216.BACEGG_01442"/>
<protein>
    <submittedName>
        <fullName evidence="2">Hydroxypyruvate isomerase</fullName>
    </submittedName>
</protein>
<keyword evidence="2" id="KW-0413">Isomerase</keyword>